<keyword evidence="8" id="KW-0325">Glycoprotein</keyword>
<dbReference type="Pfam" id="PF13765">
    <property type="entry name" value="PRY"/>
    <property type="match status" value="1"/>
</dbReference>
<dbReference type="PROSITE" id="PS50835">
    <property type="entry name" value="IG_LIKE"/>
    <property type="match status" value="2"/>
</dbReference>
<dbReference type="Proteomes" id="UP000556200">
    <property type="component" value="Unassembled WGS sequence"/>
</dbReference>
<evidence type="ECO:0000256" key="2">
    <source>
        <dbReference type="ARBA" id="ARBA00007591"/>
    </source>
</evidence>
<evidence type="ECO:0000256" key="4">
    <source>
        <dbReference type="ARBA" id="ARBA00022729"/>
    </source>
</evidence>
<name>A0A7K4RFU9_9TYRA</name>
<dbReference type="SMART" id="SM00589">
    <property type="entry name" value="PRY"/>
    <property type="match status" value="1"/>
</dbReference>
<protein>
    <submittedName>
        <fullName evidence="13">BT1A1 protein</fullName>
    </submittedName>
</protein>
<dbReference type="InterPro" id="IPR003599">
    <property type="entry name" value="Ig_sub"/>
</dbReference>
<feature type="domain" description="Ig-like" evidence="12">
    <location>
        <begin position="32"/>
        <end position="146"/>
    </location>
</feature>
<feature type="domain" description="B30.2/SPRY" evidence="11">
    <location>
        <begin position="296"/>
        <end position="486"/>
    </location>
</feature>
<feature type="non-terminal residue" evidence="13">
    <location>
        <position position="486"/>
    </location>
</feature>
<feature type="non-terminal residue" evidence="13">
    <location>
        <position position="1"/>
    </location>
</feature>
<evidence type="ECO:0000256" key="1">
    <source>
        <dbReference type="ARBA" id="ARBA00004479"/>
    </source>
</evidence>
<dbReference type="InterPro" id="IPR053896">
    <property type="entry name" value="BTN3A2-like_Ig-C"/>
</dbReference>
<dbReference type="GO" id="GO:0005102">
    <property type="term" value="F:signaling receptor binding"/>
    <property type="evidence" value="ECO:0007669"/>
    <property type="project" value="TreeGrafter"/>
</dbReference>
<evidence type="ECO:0000313" key="13">
    <source>
        <dbReference type="EMBL" id="NWQ72100.1"/>
    </source>
</evidence>
<dbReference type="InterPro" id="IPR013783">
    <property type="entry name" value="Ig-like_fold"/>
</dbReference>
<dbReference type="EMBL" id="VYZA01003814">
    <property type="protein sequence ID" value="NWQ72100.1"/>
    <property type="molecule type" value="Genomic_DNA"/>
</dbReference>
<dbReference type="InterPro" id="IPR003877">
    <property type="entry name" value="SPRY_dom"/>
</dbReference>
<keyword evidence="7" id="KW-1015">Disulfide bond</keyword>
<evidence type="ECO:0000256" key="5">
    <source>
        <dbReference type="ARBA" id="ARBA00022989"/>
    </source>
</evidence>
<dbReference type="PROSITE" id="PS50188">
    <property type="entry name" value="B302_SPRY"/>
    <property type="match status" value="1"/>
</dbReference>
<comment type="subcellular location">
    <subcellularLocation>
        <location evidence="1">Membrane</location>
        <topology evidence="1">Single-pass type I membrane protein</topology>
    </subcellularLocation>
</comment>
<dbReference type="InterPro" id="IPR036179">
    <property type="entry name" value="Ig-like_dom_sf"/>
</dbReference>
<dbReference type="InterPro" id="IPR007110">
    <property type="entry name" value="Ig-like_dom"/>
</dbReference>
<dbReference type="FunFam" id="2.60.40.10:FF:000088">
    <property type="entry name" value="Butyrophilin subfamily 1 member A1"/>
    <property type="match status" value="1"/>
</dbReference>
<dbReference type="InterPro" id="IPR013320">
    <property type="entry name" value="ConA-like_dom_sf"/>
</dbReference>
<accession>A0A7K4RFU9</accession>
<keyword evidence="9" id="KW-0393">Immunoglobulin domain</keyword>
<keyword evidence="6 10" id="KW-0472">Membrane</keyword>
<evidence type="ECO:0000256" key="8">
    <source>
        <dbReference type="ARBA" id="ARBA00023180"/>
    </source>
</evidence>
<evidence type="ECO:0000256" key="7">
    <source>
        <dbReference type="ARBA" id="ARBA00023157"/>
    </source>
</evidence>
<dbReference type="CDD" id="cd12888">
    <property type="entry name" value="SPRY_PRY_TRIM7_like"/>
    <property type="match status" value="1"/>
</dbReference>
<proteinExistence type="inferred from homology"/>
<dbReference type="PANTHER" id="PTHR24100">
    <property type="entry name" value="BUTYROPHILIN"/>
    <property type="match status" value="1"/>
</dbReference>
<dbReference type="SUPFAM" id="SSF49899">
    <property type="entry name" value="Concanavalin A-like lectins/glucanases"/>
    <property type="match status" value="1"/>
</dbReference>
<reference evidence="13 14" key="1">
    <citation type="submission" date="2019-09" db="EMBL/GenBank/DDBJ databases">
        <title>Bird 10,000 Genomes (B10K) Project - Family phase.</title>
        <authorList>
            <person name="Zhang G."/>
        </authorList>
    </citation>
    <scope>NUCLEOTIDE SEQUENCE [LARGE SCALE GENOMIC DNA]</scope>
    <source>
        <strain evidence="13">B10K-DU-004-15</strain>
        <tissue evidence="13">Mixed tissue sample</tissue>
    </source>
</reference>
<comment type="similarity">
    <text evidence="2">Belongs to the immunoglobulin superfamily. BTN/MOG family.</text>
</comment>
<dbReference type="FunFam" id="2.60.40.10:FF:000208">
    <property type="entry name" value="Butyrophilin subfamily 1 member A1"/>
    <property type="match status" value="1"/>
</dbReference>
<dbReference type="PRINTS" id="PR01407">
    <property type="entry name" value="BUTYPHLNCDUF"/>
</dbReference>
<dbReference type="GO" id="GO:0050852">
    <property type="term" value="P:T cell receptor signaling pathway"/>
    <property type="evidence" value="ECO:0007669"/>
    <property type="project" value="TreeGrafter"/>
</dbReference>
<evidence type="ECO:0000256" key="3">
    <source>
        <dbReference type="ARBA" id="ARBA00022692"/>
    </source>
</evidence>
<dbReference type="Gene3D" id="2.60.120.920">
    <property type="match status" value="1"/>
</dbReference>
<evidence type="ECO:0000259" key="11">
    <source>
        <dbReference type="PROSITE" id="PS50188"/>
    </source>
</evidence>
<gene>
    <name evidence="13" type="primary">Btn1a1_1</name>
    <name evidence="13" type="ORF">NEOCIN_R09946</name>
</gene>
<evidence type="ECO:0000256" key="6">
    <source>
        <dbReference type="ARBA" id="ARBA00023136"/>
    </source>
</evidence>
<dbReference type="SUPFAM" id="SSF48726">
    <property type="entry name" value="Immunoglobulin"/>
    <property type="match status" value="2"/>
</dbReference>
<dbReference type="AlphaFoldDB" id="A0A7K4RFU9"/>
<dbReference type="Pfam" id="PF00622">
    <property type="entry name" value="SPRY"/>
    <property type="match status" value="1"/>
</dbReference>
<keyword evidence="14" id="KW-1185">Reference proteome</keyword>
<feature type="transmembrane region" description="Helical" evidence="10">
    <location>
        <begin position="247"/>
        <end position="272"/>
    </location>
</feature>
<keyword evidence="4" id="KW-0732">Signal</keyword>
<dbReference type="FunFam" id="2.60.120.920:FF:000004">
    <property type="entry name" value="Butyrophilin subfamily 1 member A1"/>
    <property type="match status" value="1"/>
</dbReference>
<dbReference type="Pfam" id="PF07686">
    <property type="entry name" value="V-set"/>
    <property type="match status" value="1"/>
</dbReference>
<dbReference type="SMART" id="SM00406">
    <property type="entry name" value="IGv"/>
    <property type="match status" value="1"/>
</dbReference>
<feature type="domain" description="Ig-like" evidence="12">
    <location>
        <begin position="152"/>
        <end position="240"/>
    </location>
</feature>
<sequence>RRMLCGSPIHCSLPAFVIYSLVFQGHQGHSAPLHVTGPPDPITVAKGENVVLPCRFSPGQNARDTEVIWFREQLSPFVHRFKEGQDQYGEQMLQYQGRTELRKDGLAKGSADLKIFHVQPSDTGSYTCFVRCGSDYDEALVELKVTASGSAPLIVLERYEHGGIRVACRSAGWYPRPQVLWHDPHGRHLPSLSENTTQDKNGLFAAESSIILTRGVNQELSCSVQHILHRPGQGSALYVSDPFFQSIYPWMIALGLVLAAAVALLISTVYLFKIKGKHQEEIGKLYLPLSRNWRTLPMEEFLVWRRYAVPIEEVNVVLDPDTAHCELVLSDDGKSVKRGDTRRNIPNIPKRFDQCRCVLGRDGFTSGKHYWEVEVVEDAGRWAVGVSREDVKRKGYFGFKPEEGIWAVGKQALFFKAFTSPRPTLLPEIKAHRMIRAYLDYEEGQVAFFSVDEGIPIFIFSLVSFGGKKVYPWFWVGSGTCLKIWP</sequence>
<dbReference type="InterPro" id="IPR001870">
    <property type="entry name" value="B30.2/SPRY"/>
</dbReference>
<dbReference type="SMART" id="SM00409">
    <property type="entry name" value="IG"/>
    <property type="match status" value="1"/>
</dbReference>
<dbReference type="InterPro" id="IPR003879">
    <property type="entry name" value="Butyrophylin_SPRY"/>
</dbReference>
<evidence type="ECO:0000256" key="9">
    <source>
        <dbReference type="ARBA" id="ARBA00023319"/>
    </source>
</evidence>
<dbReference type="Pfam" id="PF22705">
    <property type="entry name" value="C2-set_3"/>
    <property type="match status" value="1"/>
</dbReference>
<dbReference type="GO" id="GO:0009897">
    <property type="term" value="C:external side of plasma membrane"/>
    <property type="evidence" value="ECO:0007669"/>
    <property type="project" value="TreeGrafter"/>
</dbReference>
<dbReference type="InterPro" id="IPR050504">
    <property type="entry name" value="IgSF_BTN/MOG"/>
</dbReference>
<keyword evidence="3 10" id="KW-0812">Transmembrane</keyword>
<keyword evidence="5 10" id="KW-1133">Transmembrane helix</keyword>
<dbReference type="PANTHER" id="PTHR24100:SF149">
    <property type="entry name" value="BG-LIKE ANTIGEN 1-RELATED"/>
    <property type="match status" value="1"/>
</dbReference>
<dbReference type="InterPro" id="IPR013106">
    <property type="entry name" value="Ig_V-set"/>
</dbReference>
<dbReference type="InterPro" id="IPR006574">
    <property type="entry name" value="PRY"/>
</dbReference>
<dbReference type="InterPro" id="IPR043136">
    <property type="entry name" value="B30.2/SPRY_sf"/>
</dbReference>
<evidence type="ECO:0000313" key="14">
    <source>
        <dbReference type="Proteomes" id="UP000556200"/>
    </source>
</evidence>
<dbReference type="SMART" id="SM00449">
    <property type="entry name" value="SPRY"/>
    <property type="match status" value="1"/>
</dbReference>
<dbReference type="Gene3D" id="2.60.40.10">
    <property type="entry name" value="Immunoglobulins"/>
    <property type="match status" value="2"/>
</dbReference>
<evidence type="ECO:0000259" key="12">
    <source>
        <dbReference type="PROSITE" id="PS50835"/>
    </source>
</evidence>
<comment type="caution">
    <text evidence="13">The sequence shown here is derived from an EMBL/GenBank/DDBJ whole genome shotgun (WGS) entry which is preliminary data.</text>
</comment>
<organism evidence="13 14">
    <name type="scientific">Neopipo cinnamomea</name>
    <dbReference type="NCBI Taxonomy" id="456388"/>
    <lineage>
        <taxon>Eukaryota</taxon>
        <taxon>Metazoa</taxon>
        <taxon>Chordata</taxon>
        <taxon>Craniata</taxon>
        <taxon>Vertebrata</taxon>
        <taxon>Euteleostomi</taxon>
        <taxon>Archelosauria</taxon>
        <taxon>Archosauria</taxon>
        <taxon>Dinosauria</taxon>
        <taxon>Saurischia</taxon>
        <taxon>Theropoda</taxon>
        <taxon>Coelurosauria</taxon>
        <taxon>Aves</taxon>
        <taxon>Neognathae</taxon>
        <taxon>Neoaves</taxon>
        <taxon>Telluraves</taxon>
        <taxon>Australaves</taxon>
        <taxon>Passeriformes</taxon>
        <taxon>Tyrannidae</taxon>
        <taxon>Neopipo</taxon>
    </lineage>
</organism>
<evidence type="ECO:0000256" key="10">
    <source>
        <dbReference type="SAM" id="Phobius"/>
    </source>
</evidence>
<dbReference type="GO" id="GO:0001817">
    <property type="term" value="P:regulation of cytokine production"/>
    <property type="evidence" value="ECO:0007669"/>
    <property type="project" value="TreeGrafter"/>
</dbReference>